<protein>
    <submittedName>
        <fullName evidence="1">Uncharacterized protein</fullName>
    </submittedName>
</protein>
<reference evidence="1 2" key="1">
    <citation type="submission" date="2021-03" db="EMBL/GenBank/DDBJ databases">
        <title>Genomic Encyclopedia of Type Strains, Phase IV (KMG-IV): sequencing the most valuable type-strain genomes for metagenomic binning, comparative biology and taxonomic classification.</title>
        <authorList>
            <person name="Goeker M."/>
        </authorList>
    </citation>
    <scope>NUCLEOTIDE SEQUENCE [LARGE SCALE GENOMIC DNA]</scope>
    <source>
        <strain evidence="1 2">DSM 13372</strain>
    </source>
</reference>
<proteinExistence type="predicted"/>
<keyword evidence="2" id="KW-1185">Reference proteome</keyword>
<gene>
    <name evidence="1" type="ORF">J2Z31_005943</name>
</gene>
<sequence>MSWLQPRFGMVIGPAFELADGVIALPPWRHGNVQGVV</sequence>
<organism evidence="1 2">
    <name type="scientific">Sinorhizobium kostiense</name>
    <dbReference type="NCBI Taxonomy" id="76747"/>
    <lineage>
        <taxon>Bacteria</taxon>
        <taxon>Pseudomonadati</taxon>
        <taxon>Pseudomonadota</taxon>
        <taxon>Alphaproteobacteria</taxon>
        <taxon>Hyphomicrobiales</taxon>
        <taxon>Rhizobiaceae</taxon>
        <taxon>Sinorhizobium/Ensifer group</taxon>
        <taxon>Sinorhizobium</taxon>
    </lineage>
</organism>
<comment type="caution">
    <text evidence="1">The sequence shown here is derived from an EMBL/GenBank/DDBJ whole genome shotgun (WGS) entry which is preliminary data.</text>
</comment>
<evidence type="ECO:0000313" key="2">
    <source>
        <dbReference type="Proteomes" id="UP000730739"/>
    </source>
</evidence>
<name>A0ABS4RAJ5_9HYPH</name>
<evidence type="ECO:0000313" key="1">
    <source>
        <dbReference type="EMBL" id="MBP2239396.1"/>
    </source>
</evidence>
<accession>A0ABS4RAJ5</accession>
<dbReference type="EMBL" id="JAGILA010000013">
    <property type="protein sequence ID" value="MBP2239396.1"/>
    <property type="molecule type" value="Genomic_DNA"/>
</dbReference>
<dbReference type="Proteomes" id="UP000730739">
    <property type="component" value="Unassembled WGS sequence"/>
</dbReference>